<organism evidence="2 3">
    <name type="scientific">Motiliproteus coralliicola</name>
    <dbReference type="NCBI Taxonomy" id="2283196"/>
    <lineage>
        <taxon>Bacteria</taxon>
        <taxon>Pseudomonadati</taxon>
        <taxon>Pseudomonadota</taxon>
        <taxon>Gammaproteobacteria</taxon>
        <taxon>Oceanospirillales</taxon>
        <taxon>Oceanospirillaceae</taxon>
        <taxon>Motiliproteus</taxon>
    </lineage>
</organism>
<feature type="transmembrane region" description="Helical" evidence="1">
    <location>
        <begin position="12"/>
        <end position="32"/>
    </location>
</feature>
<dbReference type="EMBL" id="QQOH01000005">
    <property type="protein sequence ID" value="RDE18526.1"/>
    <property type="molecule type" value="Genomic_DNA"/>
</dbReference>
<reference evidence="2 3" key="1">
    <citation type="submission" date="2018-07" db="EMBL/GenBank/DDBJ databases">
        <title>Motiliproteus coralliicola sp. nov., a bacterium isolated from Coral.</title>
        <authorList>
            <person name="Wang G."/>
        </authorList>
    </citation>
    <scope>NUCLEOTIDE SEQUENCE [LARGE SCALE GENOMIC DNA]</scope>
    <source>
        <strain evidence="2 3">C34</strain>
    </source>
</reference>
<evidence type="ECO:0000313" key="3">
    <source>
        <dbReference type="Proteomes" id="UP000253769"/>
    </source>
</evidence>
<sequence length="142" mass="16189">MTSTPDRHDQRLVVGWYVALIAVPLFVLVLLLNADPYERVQLNQVLELRAKLTAENVGAQVIDFLDSKGGHNLTEQEWLDIQPADAEQFFFMVNSSKYSPALKDLLREALKDDLVTSLEYRQFREQALPALMDPVVRTQFGL</sequence>
<accession>A0A369WD30</accession>
<keyword evidence="3" id="KW-1185">Reference proteome</keyword>
<protein>
    <submittedName>
        <fullName evidence="2">Uncharacterized protein</fullName>
    </submittedName>
</protein>
<dbReference type="AlphaFoldDB" id="A0A369WD30"/>
<evidence type="ECO:0000313" key="2">
    <source>
        <dbReference type="EMBL" id="RDE18526.1"/>
    </source>
</evidence>
<dbReference type="OrthoDB" id="9887265at2"/>
<dbReference type="Proteomes" id="UP000253769">
    <property type="component" value="Unassembled WGS sequence"/>
</dbReference>
<keyword evidence="1" id="KW-0812">Transmembrane</keyword>
<comment type="caution">
    <text evidence="2">The sequence shown here is derived from an EMBL/GenBank/DDBJ whole genome shotgun (WGS) entry which is preliminary data.</text>
</comment>
<keyword evidence="1" id="KW-0472">Membrane</keyword>
<name>A0A369WD30_9GAMM</name>
<keyword evidence="1" id="KW-1133">Transmembrane helix</keyword>
<proteinExistence type="predicted"/>
<evidence type="ECO:0000256" key="1">
    <source>
        <dbReference type="SAM" id="Phobius"/>
    </source>
</evidence>
<gene>
    <name evidence="2" type="ORF">DV711_17960</name>
</gene>
<dbReference type="RefSeq" id="WP_114697105.1">
    <property type="nucleotide sequence ID" value="NZ_QQOH01000005.1"/>
</dbReference>